<dbReference type="AlphaFoldDB" id="A0A0G4ASM2"/>
<dbReference type="Proteomes" id="UP000035656">
    <property type="component" value="Chromosome"/>
</dbReference>
<proteinExistence type="predicted"/>
<feature type="region of interest" description="Disordered" evidence="1">
    <location>
        <begin position="1"/>
        <end position="20"/>
    </location>
</feature>
<evidence type="ECO:0000256" key="1">
    <source>
        <dbReference type="SAM" id="MobiDB-lite"/>
    </source>
</evidence>
<gene>
    <name evidence="2" type="ORF">UX70_C0001G0889</name>
</gene>
<evidence type="ECO:0000313" key="3">
    <source>
        <dbReference type="Proteomes" id="UP000035656"/>
    </source>
</evidence>
<reference evidence="2 3" key="1">
    <citation type="journal article" date="2015" name="Nature">
        <title>rRNA introns, odd ribosomes, and small enigmatic genomes across a large radiation of phyla.</title>
        <authorList>
            <person name="Brown C.T."/>
            <person name="Hug L.A."/>
            <person name="Thomas B.C."/>
            <person name="Sharon I."/>
            <person name="Castelle C.J."/>
            <person name="Singh A."/>
            <person name="Wilkins M.J."/>
            <person name="Williams K.H."/>
            <person name="Banfield J.F."/>
        </authorList>
    </citation>
    <scope>NUCLEOTIDE SEQUENCE [LARGE SCALE GENOMIC DNA]</scope>
</reference>
<evidence type="ECO:0000313" key="2">
    <source>
        <dbReference type="EMBL" id="AKM78599.1"/>
    </source>
</evidence>
<organism evidence="2 3">
    <name type="scientific">Candidatus Wolfebacteria bacterium GW2011_GWB1_47_1</name>
    <dbReference type="NCBI Taxonomy" id="1619007"/>
    <lineage>
        <taxon>Bacteria</taxon>
        <taxon>Candidatus Wolfeibacteriota</taxon>
    </lineage>
</organism>
<sequence>MTYINKKDEKCAPDGAHGCRQSTTSMIGQTFSFFARHQNLNSSQDSDFKNLYPREKRMKQVAVIPKPFQKAVGAASDAAKSMTAEVATLLFA</sequence>
<name>A0A0G4ASM2_9BACT</name>
<dbReference type="KEGG" id="pwo:UX70_C0001G0889"/>
<protein>
    <submittedName>
        <fullName evidence="2">Uncharacterized protein</fullName>
    </submittedName>
</protein>
<feature type="compositionally biased region" description="Basic and acidic residues" evidence="1">
    <location>
        <begin position="1"/>
        <end position="12"/>
    </location>
</feature>
<dbReference type="EMBL" id="CP011209">
    <property type="protein sequence ID" value="AKM78599.1"/>
    <property type="molecule type" value="Genomic_DNA"/>
</dbReference>
<accession>A0A0G4ASM2</accession>